<feature type="coiled-coil region" evidence="1">
    <location>
        <begin position="392"/>
        <end position="430"/>
    </location>
</feature>
<dbReference type="PANTHER" id="PTHR34220">
    <property type="entry name" value="SENSOR HISTIDINE KINASE YPDA"/>
    <property type="match status" value="1"/>
</dbReference>
<dbReference type="SUPFAM" id="SSF48452">
    <property type="entry name" value="TPR-like"/>
    <property type="match status" value="1"/>
</dbReference>
<comment type="caution">
    <text evidence="4">The sequence shown here is derived from an EMBL/GenBank/DDBJ whole genome shotgun (WGS) entry which is preliminary data.</text>
</comment>
<dbReference type="InterPro" id="IPR050640">
    <property type="entry name" value="Bact_2-comp_sensor_kinase"/>
</dbReference>
<dbReference type="EMBL" id="BMIA01000004">
    <property type="protein sequence ID" value="GGH48485.1"/>
    <property type="molecule type" value="Genomic_DNA"/>
</dbReference>
<sequence>MIKSFALFLILLCPTYIVLGQTSNRFPAPFYKLRTDGEKAFYLKKIISDSINAQAHNRVPEWCHIALGFAKKSKKDTLSPILYQYLGNAYDESRPDSAAIYFRKSLSAYRNIPLKKKLYLLQSLSYNYQALNKKDSLIKYIHELKKAVEPLSDKDSRKIKATTTIASSYAALNEYENAIKNYRLAVRQSMLIKDSASIVGALVNIGLTYNQLDDNRLAIYYTLQALPYLGKNDYYKLVTYFNLTDYYSNMENQDSVRYFLKKAKAIAVKLNDDAVINAIGIKQARVLMAEKNYAAAKVALQEGLDYLLKKEPGTELVNCLLTYASLDTAQNNYADADRHLNLLQGFTKKIDVKVYELEALRLHIAVKQRLGQYKQAFELQKNFIALNDSIKTNNTQTELAKLQTEYQTSRKEEKIRLLQKENQIKDLEIEASFRNKMLLITLILGLIFVFGVVYYIRQLRSKTVLQNLKTTLEMKALRSQMNPHFIFNSLNSIQKYIWENRQEDASEYLTKFARLIRLVLENSLYESVKLTDELASLRLYVEMEQRRNNQKFDYTISVAENIDTESTLIPPLLLQPYIENAIWHGLSQKDGHGQLDIVIEKTAENLICRIEDDGIGRAKSAEIKVDGIQKKSLAMNISSQRIEWLKKDSNGRSSVEIIDKFDGNEATGTTVLLTLPLLQKHD</sequence>
<dbReference type="InterPro" id="IPR036890">
    <property type="entry name" value="HATPase_C_sf"/>
</dbReference>
<proteinExistence type="predicted"/>
<protein>
    <recommendedName>
        <fullName evidence="3">Signal transduction histidine kinase internal region domain-containing protein</fullName>
    </recommendedName>
</protein>
<dbReference type="InterPro" id="IPR010559">
    <property type="entry name" value="Sig_transdc_His_kin_internal"/>
</dbReference>
<evidence type="ECO:0000256" key="1">
    <source>
        <dbReference type="SAM" id="Coils"/>
    </source>
</evidence>
<gene>
    <name evidence="4" type="ORF">GCM10007423_49740</name>
</gene>
<organism evidence="4 5">
    <name type="scientific">Dyadobacter endophyticus</name>
    <dbReference type="NCBI Taxonomy" id="1749036"/>
    <lineage>
        <taxon>Bacteria</taxon>
        <taxon>Pseudomonadati</taxon>
        <taxon>Bacteroidota</taxon>
        <taxon>Cytophagia</taxon>
        <taxon>Cytophagales</taxon>
        <taxon>Spirosomataceae</taxon>
        <taxon>Dyadobacter</taxon>
    </lineage>
</organism>
<dbReference type="Gene3D" id="3.30.565.10">
    <property type="entry name" value="Histidine kinase-like ATPase, C-terminal domain"/>
    <property type="match status" value="1"/>
</dbReference>
<evidence type="ECO:0000313" key="5">
    <source>
        <dbReference type="Proteomes" id="UP000600214"/>
    </source>
</evidence>
<dbReference type="Proteomes" id="UP000600214">
    <property type="component" value="Unassembled WGS sequence"/>
</dbReference>
<keyword evidence="2" id="KW-1133">Transmembrane helix</keyword>
<evidence type="ECO:0000313" key="4">
    <source>
        <dbReference type="EMBL" id="GGH48485.1"/>
    </source>
</evidence>
<name>A0ABQ1Z5E9_9BACT</name>
<dbReference type="InterPro" id="IPR011990">
    <property type="entry name" value="TPR-like_helical_dom_sf"/>
</dbReference>
<keyword evidence="2" id="KW-0812">Transmembrane</keyword>
<evidence type="ECO:0000256" key="2">
    <source>
        <dbReference type="SAM" id="Phobius"/>
    </source>
</evidence>
<evidence type="ECO:0000259" key="3">
    <source>
        <dbReference type="Pfam" id="PF06580"/>
    </source>
</evidence>
<dbReference type="Pfam" id="PF06580">
    <property type="entry name" value="His_kinase"/>
    <property type="match status" value="1"/>
</dbReference>
<keyword evidence="5" id="KW-1185">Reference proteome</keyword>
<reference evidence="5" key="1">
    <citation type="journal article" date="2019" name="Int. J. Syst. Evol. Microbiol.">
        <title>The Global Catalogue of Microorganisms (GCM) 10K type strain sequencing project: providing services to taxonomists for standard genome sequencing and annotation.</title>
        <authorList>
            <consortium name="The Broad Institute Genomics Platform"/>
            <consortium name="The Broad Institute Genome Sequencing Center for Infectious Disease"/>
            <person name="Wu L."/>
            <person name="Ma J."/>
        </authorList>
    </citation>
    <scope>NUCLEOTIDE SEQUENCE [LARGE SCALE GENOMIC DNA]</scope>
    <source>
        <strain evidence="5">CGMCC 1.15288</strain>
    </source>
</reference>
<dbReference type="SUPFAM" id="SSF55874">
    <property type="entry name" value="ATPase domain of HSP90 chaperone/DNA topoisomerase II/histidine kinase"/>
    <property type="match status" value="1"/>
</dbReference>
<keyword evidence="2" id="KW-0472">Membrane</keyword>
<keyword evidence="1" id="KW-0175">Coiled coil</keyword>
<feature type="domain" description="Signal transduction histidine kinase internal region" evidence="3">
    <location>
        <begin position="473"/>
        <end position="552"/>
    </location>
</feature>
<accession>A0ABQ1Z5E9</accession>
<dbReference type="PANTHER" id="PTHR34220:SF7">
    <property type="entry name" value="SENSOR HISTIDINE KINASE YPDA"/>
    <property type="match status" value="1"/>
</dbReference>
<feature type="transmembrane region" description="Helical" evidence="2">
    <location>
        <begin position="437"/>
        <end position="456"/>
    </location>
</feature>
<dbReference type="Gene3D" id="1.25.40.10">
    <property type="entry name" value="Tetratricopeptide repeat domain"/>
    <property type="match status" value="1"/>
</dbReference>